<evidence type="ECO:0000256" key="5">
    <source>
        <dbReference type="SAM" id="MobiDB-lite"/>
    </source>
</evidence>
<dbReference type="PANTHER" id="PTHR30204:SF69">
    <property type="entry name" value="MERR-FAMILY TRANSCRIPTIONAL REGULATOR"/>
    <property type="match status" value="1"/>
</dbReference>
<dbReference type="InterPro" id="IPR000551">
    <property type="entry name" value="MerR-type_HTH_dom"/>
</dbReference>
<reference evidence="7 8" key="1">
    <citation type="submission" date="2019-02" db="EMBL/GenBank/DDBJ databases">
        <title>Sequencing the genomes of 1000 actinobacteria strains.</title>
        <authorList>
            <person name="Klenk H.-P."/>
        </authorList>
    </citation>
    <scope>NUCLEOTIDE SEQUENCE [LARGE SCALE GENOMIC DNA]</scope>
    <source>
        <strain evidence="7 8">DSM 45779</strain>
    </source>
</reference>
<dbReference type="PANTHER" id="PTHR30204">
    <property type="entry name" value="REDOX-CYCLING DRUG-SENSING TRANSCRIPTIONAL ACTIVATOR SOXR"/>
    <property type="match status" value="1"/>
</dbReference>
<evidence type="ECO:0000256" key="2">
    <source>
        <dbReference type="ARBA" id="ARBA00023015"/>
    </source>
</evidence>
<organism evidence="7 8">
    <name type="scientific">Pseudonocardia sediminis</name>
    <dbReference type="NCBI Taxonomy" id="1397368"/>
    <lineage>
        <taxon>Bacteria</taxon>
        <taxon>Bacillati</taxon>
        <taxon>Actinomycetota</taxon>
        <taxon>Actinomycetes</taxon>
        <taxon>Pseudonocardiales</taxon>
        <taxon>Pseudonocardiaceae</taxon>
        <taxon>Pseudonocardia</taxon>
    </lineage>
</organism>
<protein>
    <submittedName>
        <fullName evidence="7">MerR-like DNA binding protein</fullName>
    </submittedName>
</protein>
<keyword evidence="4" id="KW-0804">Transcription</keyword>
<keyword evidence="1" id="KW-0678">Repressor</keyword>
<dbReference type="InterPro" id="IPR036594">
    <property type="entry name" value="Meth_synthase_dom"/>
</dbReference>
<dbReference type="InterPro" id="IPR003759">
    <property type="entry name" value="Cbl-bd_cap"/>
</dbReference>
<evidence type="ECO:0000256" key="3">
    <source>
        <dbReference type="ARBA" id="ARBA00023125"/>
    </source>
</evidence>
<feature type="region of interest" description="Disordered" evidence="5">
    <location>
        <begin position="1"/>
        <end position="23"/>
    </location>
</feature>
<accession>A0A4Q7V4V9</accession>
<evidence type="ECO:0000256" key="1">
    <source>
        <dbReference type="ARBA" id="ARBA00022491"/>
    </source>
</evidence>
<evidence type="ECO:0000313" key="8">
    <source>
        <dbReference type="Proteomes" id="UP000291591"/>
    </source>
</evidence>
<gene>
    <name evidence="7" type="ORF">EV383_4719</name>
</gene>
<comment type="caution">
    <text evidence="7">The sequence shown here is derived from an EMBL/GenBank/DDBJ whole genome shotgun (WGS) entry which is preliminary data.</text>
</comment>
<dbReference type="Proteomes" id="UP000291591">
    <property type="component" value="Unassembled WGS sequence"/>
</dbReference>
<keyword evidence="2" id="KW-0805">Transcription regulation</keyword>
<dbReference type="Pfam" id="PF13411">
    <property type="entry name" value="MerR_1"/>
    <property type="match status" value="1"/>
</dbReference>
<evidence type="ECO:0000256" key="4">
    <source>
        <dbReference type="ARBA" id="ARBA00023163"/>
    </source>
</evidence>
<feature type="domain" description="HTH merR-type" evidence="6">
    <location>
        <begin position="26"/>
        <end position="95"/>
    </location>
</feature>
<dbReference type="PROSITE" id="PS50937">
    <property type="entry name" value="HTH_MERR_2"/>
    <property type="match status" value="1"/>
</dbReference>
<keyword evidence="8" id="KW-1185">Reference proteome</keyword>
<dbReference type="InterPro" id="IPR047057">
    <property type="entry name" value="MerR_fam"/>
</dbReference>
<dbReference type="GO" id="GO:0003677">
    <property type="term" value="F:DNA binding"/>
    <property type="evidence" value="ECO:0007669"/>
    <property type="project" value="UniProtKB-KW"/>
</dbReference>
<dbReference type="OrthoDB" id="9800334at2"/>
<dbReference type="CDD" id="cd01104">
    <property type="entry name" value="HTH_MlrA-CarA"/>
    <property type="match status" value="1"/>
</dbReference>
<sequence length="322" mass="33475">MDVSAEPTHTADTPVDTGPPPGADVTLPISAVADRTGISPSTLRVWQRRYGLGATRTSPGGHRRYGADDVRRIEAAQRLVGQGVSAADAARVVLAAQAPAPPTDGDVYPGTATLWTADDELVLPLAADPAAHRLGAAAMNLDGPLVRTLMQQYLDRHGVVATWEAVLRPVLAAIGRHWADLPLGIAVEHMVSHIATTVLAETASRVDARQAPAVLLSSHPGEEHVLPLLVLAAALGERGDVAAVLDPRLSPAEAPPGVDVVVVFVLLPQFAETAALDAFGPSALIAAGPGWNRAELPARVHHVDDVQGALDLIVDLTRTVGA</sequence>
<evidence type="ECO:0000313" key="7">
    <source>
        <dbReference type="EMBL" id="RZT87793.1"/>
    </source>
</evidence>
<dbReference type="Pfam" id="PF02607">
    <property type="entry name" value="B12-binding_2"/>
    <property type="match status" value="1"/>
</dbReference>
<name>A0A4Q7V4V9_PSEST</name>
<dbReference type="AlphaFoldDB" id="A0A4Q7V4V9"/>
<dbReference type="InterPro" id="IPR009061">
    <property type="entry name" value="DNA-bd_dom_put_sf"/>
</dbReference>
<dbReference type="SMART" id="SM00422">
    <property type="entry name" value="HTH_MERR"/>
    <property type="match status" value="1"/>
</dbReference>
<dbReference type="Gene3D" id="1.10.1240.10">
    <property type="entry name" value="Methionine synthase domain"/>
    <property type="match status" value="1"/>
</dbReference>
<dbReference type="SUPFAM" id="SSF46955">
    <property type="entry name" value="Putative DNA-binding domain"/>
    <property type="match status" value="1"/>
</dbReference>
<keyword evidence="3" id="KW-0238">DNA-binding</keyword>
<dbReference type="GO" id="GO:0003700">
    <property type="term" value="F:DNA-binding transcription factor activity"/>
    <property type="evidence" value="ECO:0007669"/>
    <property type="project" value="InterPro"/>
</dbReference>
<evidence type="ECO:0000259" key="6">
    <source>
        <dbReference type="PROSITE" id="PS50937"/>
    </source>
</evidence>
<dbReference type="EMBL" id="SHKL01000001">
    <property type="protein sequence ID" value="RZT87793.1"/>
    <property type="molecule type" value="Genomic_DNA"/>
</dbReference>
<dbReference type="Gene3D" id="1.10.1660.10">
    <property type="match status" value="1"/>
</dbReference>
<proteinExistence type="predicted"/>